<proteinExistence type="predicted"/>
<accession>A0ABT0WI77</accession>
<protein>
    <recommendedName>
        <fullName evidence="3">Phage protein</fullName>
    </recommendedName>
</protein>
<gene>
    <name evidence="1" type="ORF">NDK43_31710</name>
</gene>
<name>A0ABT0WI77_9BACI</name>
<comment type="caution">
    <text evidence="1">The sequence shown here is derived from an EMBL/GenBank/DDBJ whole genome shotgun (WGS) entry which is preliminary data.</text>
</comment>
<evidence type="ECO:0008006" key="3">
    <source>
        <dbReference type="Google" id="ProtNLM"/>
    </source>
</evidence>
<evidence type="ECO:0000313" key="2">
    <source>
        <dbReference type="Proteomes" id="UP001523262"/>
    </source>
</evidence>
<evidence type="ECO:0000313" key="1">
    <source>
        <dbReference type="EMBL" id="MCM2536028.1"/>
    </source>
</evidence>
<sequence>MKAWSYTKKCDLIAGITEEGLPFFENKLQGWNDNKGFSDKEDIVIVNAVIYDEGAEVRLKNIFTSVEAMENPFIRMMGEEMEQILLQEVHLWLNGAN</sequence>
<reference evidence="1 2" key="1">
    <citation type="submission" date="2022-06" db="EMBL/GenBank/DDBJ databases">
        <authorList>
            <person name="Jeon C.O."/>
        </authorList>
    </citation>
    <scope>NUCLEOTIDE SEQUENCE [LARGE SCALE GENOMIC DNA]</scope>
    <source>
        <strain evidence="1 2">KCTC 13943</strain>
    </source>
</reference>
<dbReference type="Proteomes" id="UP001523262">
    <property type="component" value="Unassembled WGS sequence"/>
</dbReference>
<dbReference type="EMBL" id="JAMQCR010000003">
    <property type="protein sequence ID" value="MCM2536028.1"/>
    <property type="molecule type" value="Genomic_DNA"/>
</dbReference>
<keyword evidence="2" id="KW-1185">Reference proteome</keyword>
<organism evidence="1 2">
    <name type="scientific">Neobacillus pocheonensis</name>
    <dbReference type="NCBI Taxonomy" id="363869"/>
    <lineage>
        <taxon>Bacteria</taxon>
        <taxon>Bacillati</taxon>
        <taxon>Bacillota</taxon>
        <taxon>Bacilli</taxon>
        <taxon>Bacillales</taxon>
        <taxon>Bacillaceae</taxon>
        <taxon>Neobacillus</taxon>
    </lineage>
</organism>